<dbReference type="PANTHER" id="PTHR46401:SF2">
    <property type="entry name" value="GLYCOSYLTRANSFERASE WBBK-RELATED"/>
    <property type="match status" value="1"/>
</dbReference>
<dbReference type="InterPro" id="IPR001296">
    <property type="entry name" value="Glyco_trans_1"/>
</dbReference>
<feature type="domain" description="Glycosyl transferase family 1" evidence="2">
    <location>
        <begin position="199"/>
        <end position="290"/>
    </location>
</feature>
<keyword evidence="3" id="KW-0328">Glycosyltransferase</keyword>
<evidence type="ECO:0000313" key="4">
    <source>
        <dbReference type="Proteomes" id="UP001482513"/>
    </source>
</evidence>
<dbReference type="PANTHER" id="PTHR46401">
    <property type="entry name" value="GLYCOSYLTRANSFERASE WBBK-RELATED"/>
    <property type="match status" value="1"/>
</dbReference>
<dbReference type="SUPFAM" id="SSF53756">
    <property type="entry name" value="UDP-Glycosyltransferase/glycogen phosphorylase"/>
    <property type="match status" value="1"/>
</dbReference>
<accession>A0ABV0K9A3</accession>
<dbReference type="Gene3D" id="3.40.50.2000">
    <property type="entry name" value="Glycogen Phosphorylase B"/>
    <property type="match status" value="1"/>
</dbReference>
<dbReference type="EMBL" id="JAMPKX010000011">
    <property type="protein sequence ID" value="MEP0949313.1"/>
    <property type="molecule type" value="Genomic_DNA"/>
</dbReference>
<proteinExistence type="predicted"/>
<name>A0ABV0K9A3_9CYAN</name>
<dbReference type="RefSeq" id="WP_190704830.1">
    <property type="nucleotide sequence ID" value="NZ_JAMPKX010000011.1"/>
</dbReference>
<organism evidence="3 4">
    <name type="scientific">Leptolyngbya subtilissima DQ-A4</name>
    <dbReference type="NCBI Taxonomy" id="2933933"/>
    <lineage>
        <taxon>Bacteria</taxon>
        <taxon>Bacillati</taxon>
        <taxon>Cyanobacteriota</taxon>
        <taxon>Cyanophyceae</taxon>
        <taxon>Leptolyngbyales</taxon>
        <taxon>Leptolyngbyaceae</taxon>
        <taxon>Leptolyngbya group</taxon>
        <taxon>Leptolyngbya</taxon>
    </lineage>
</organism>
<keyword evidence="1 3" id="KW-0808">Transferase</keyword>
<dbReference type="Pfam" id="PF00534">
    <property type="entry name" value="Glycos_transf_1"/>
    <property type="match status" value="1"/>
</dbReference>
<evidence type="ECO:0000259" key="2">
    <source>
        <dbReference type="Pfam" id="PF00534"/>
    </source>
</evidence>
<reference evidence="3 4" key="1">
    <citation type="submission" date="2022-04" db="EMBL/GenBank/DDBJ databases">
        <title>Positive selection, recombination, and allopatry shape intraspecific diversity of widespread and dominant cyanobacteria.</title>
        <authorList>
            <person name="Wei J."/>
            <person name="Shu W."/>
            <person name="Hu C."/>
        </authorList>
    </citation>
    <scope>NUCLEOTIDE SEQUENCE [LARGE SCALE GENOMIC DNA]</scope>
    <source>
        <strain evidence="3 4">DQ-A4</strain>
    </source>
</reference>
<evidence type="ECO:0000256" key="1">
    <source>
        <dbReference type="ARBA" id="ARBA00022679"/>
    </source>
</evidence>
<dbReference type="Proteomes" id="UP001482513">
    <property type="component" value="Unassembled WGS sequence"/>
</dbReference>
<sequence>MRRLRILTWHVHGSYLYYLTQAPHNFYLPTKPGFPEGYGGRLPGFDWGSNVHDIAAEAVRHQDFDCILFQSARNYQEDQYELLSPEQRQLPQLFLEHDPPRQQPTDTRHVVDDPHLLLVHVTAFNQLMWDCGSTPTRVVEHGVMVPEGVRYSGEIPRGIVVVNGLRSRGRRLGADVFEQVRQQVPLDLVGMDAESLGGLGEVDHTALPELVARYRFFFHPIRYTSLGLAVCEAMCLGVPVVGLATTELAMVVENGVSGYIDTNLAALVPRMQQLINDPALAQRLSQGAQQAGMARFNMSRFVQDWNAAFAEALELGRDRQSQRAPALI</sequence>
<evidence type="ECO:0000313" key="3">
    <source>
        <dbReference type="EMBL" id="MEP0949313.1"/>
    </source>
</evidence>
<comment type="caution">
    <text evidence="3">The sequence shown here is derived from an EMBL/GenBank/DDBJ whole genome shotgun (WGS) entry which is preliminary data.</text>
</comment>
<dbReference type="GO" id="GO:0016757">
    <property type="term" value="F:glycosyltransferase activity"/>
    <property type="evidence" value="ECO:0007669"/>
    <property type="project" value="UniProtKB-KW"/>
</dbReference>
<protein>
    <submittedName>
        <fullName evidence="3">Glycosyltransferase</fullName>
        <ecNumber evidence="3">2.4.-.-</ecNumber>
    </submittedName>
</protein>
<gene>
    <name evidence="3" type="ORF">NC992_20705</name>
</gene>
<dbReference type="EC" id="2.4.-.-" evidence="3"/>
<keyword evidence="4" id="KW-1185">Reference proteome</keyword>